<keyword evidence="1" id="KW-0472">Membrane</keyword>
<evidence type="ECO:0000313" key="2">
    <source>
        <dbReference type="Proteomes" id="UP000095287"/>
    </source>
</evidence>
<accession>A0A1I7Z436</accession>
<keyword evidence="1" id="KW-0812">Transmembrane</keyword>
<protein>
    <submittedName>
        <fullName evidence="3">GP-PDE domain-containing protein</fullName>
    </submittedName>
</protein>
<organism evidence="2 3">
    <name type="scientific">Steinernema glaseri</name>
    <dbReference type="NCBI Taxonomy" id="37863"/>
    <lineage>
        <taxon>Eukaryota</taxon>
        <taxon>Metazoa</taxon>
        <taxon>Ecdysozoa</taxon>
        <taxon>Nematoda</taxon>
        <taxon>Chromadorea</taxon>
        <taxon>Rhabditida</taxon>
        <taxon>Tylenchina</taxon>
        <taxon>Panagrolaimomorpha</taxon>
        <taxon>Strongyloidoidea</taxon>
        <taxon>Steinernematidae</taxon>
        <taxon>Steinernema</taxon>
    </lineage>
</organism>
<feature type="transmembrane region" description="Helical" evidence="1">
    <location>
        <begin position="105"/>
        <end position="131"/>
    </location>
</feature>
<dbReference type="AlphaFoldDB" id="A0A1I7Z436"/>
<keyword evidence="2" id="KW-1185">Reference proteome</keyword>
<name>A0A1I7Z436_9BILA</name>
<evidence type="ECO:0000256" key="1">
    <source>
        <dbReference type="SAM" id="Phobius"/>
    </source>
</evidence>
<feature type="transmembrane region" description="Helical" evidence="1">
    <location>
        <begin position="137"/>
        <end position="161"/>
    </location>
</feature>
<keyword evidence="1" id="KW-1133">Transmembrane helix</keyword>
<dbReference type="Proteomes" id="UP000095287">
    <property type="component" value="Unplaced"/>
</dbReference>
<dbReference type="WBParaSite" id="L893_g22724.t1">
    <property type="protein sequence ID" value="L893_g22724.t1"/>
    <property type="gene ID" value="L893_g22724"/>
</dbReference>
<feature type="transmembrane region" description="Helical" evidence="1">
    <location>
        <begin position="75"/>
        <end position="93"/>
    </location>
</feature>
<evidence type="ECO:0000313" key="3">
    <source>
        <dbReference type="WBParaSite" id="L893_g22724.t1"/>
    </source>
</evidence>
<sequence length="188" mass="20903">MRAASVPYACVDCLWTATQKGFLCCKETKVRLWITSILSLACCCYVLLDSVATILKFWDNGEVPVYVSVLGHLNGFVASVGLLPHVFVFYHLINGSTSVQLHPFFLVYLVYQIYVLGFSSVSIGLLSVLVFKHPSTVVALVLSVIVCAISISNMFTFIPYYRKLEREAKQRISANDRSVSEKSFSEGP</sequence>
<reference evidence="3" key="1">
    <citation type="submission" date="2016-11" db="UniProtKB">
        <authorList>
            <consortium name="WormBaseParasite"/>
        </authorList>
    </citation>
    <scope>IDENTIFICATION</scope>
</reference>
<proteinExistence type="predicted"/>
<feature type="transmembrane region" description="Helical" evidence="1">
    <location>
        <begin position="32"/>
        <end position="55"/>
    </location>
</feature>